<dbReference type="UniPathway" id="UPA00359">
    <property type="reaction ID" value="UER00477"/>
</dbReference>
<evidence type="ECO:0000256" key="5">
    <source>
        <dbReference type="ARBA" id="ARBA00023315"/>
    </source>
</evidence>
<keyword evidence="1 6" id="KW-0444">Lipid biosynthesis</keyword>
<dbReference type="InterPro" id="IPR037157">
    <property type="entry name" value="Acetyltransf_C_sf"/>
</dbReference>
<dbReference type="GO" id="GO:0016020">
    <property type="term" value="C:membrane"/>
    <property type="evidence" value="ECO:0007669"/>
    <property type="project" value="GOC"/>
</dbReference>
<dbReference type="Proteomes" id="UP000614424">
    <property type="component" value="Unassembled WGS sequence"/>
</dbReference>
<organism evidence="8 9">
    <name type="scientific">Candidatus Desulfobia pelagia</name>
    <dbReference type="NCBI Taxonomy" id="2841692"/>
    <lineage>
        <taxon>Bacteria</taxon>
        <taxon>Pseudomonadati</taxon>
        <taxon>Thermodesulfobacteriota</taxon>
        <taxon>Desulfobulbia</taxon>
        <taxon>Desulfobulbales</taxon>
        <taxon>Desulfobulbaceae</taxon>
        <taxon>Candidatus Desulfobia</taxon>
    </lineage>
</organism>
<dbReference type="InterPro" id="IPR010137">
    <property type="entry name" value="Lipid_A_LpxA"/>
</dbReference>
<feature type="domain" description="UDP N-acetylglucosamine O-acyltransferase C-terminal" evidence="7">
    <location>
        <begin position="175"/>
        <end position="258"/>
    </location>
</feature>
<keyword evidence="5 6" id="KW-0012">Acyltransferase</keyword>
<comment type="caution">
    <text evidence="8">The sequence shown here is derived from an EMBL/GenBank/DDBJ whole genome shotgun (WGS) entry which is preliminary data.</text>
</comment>
<keyword evidence="2 6" id="KW-0441">Lipid A biosynthesis</keyword>
<dbReference type="PANTHER" id="PTHR43480">
    <property type="entry name" value="ACYL-[ACYL-CARRIER-PROTEIN]--UDP-N-ACETYLGLUCOSAMINE O-ACYLTRANSFERASE"/>
    <property type="match status" value="1"/>
</dbReference>
<comment type="function">
    <text evidence="6">Involved in the biosynthesis of lipid A, a phosphorylated glycolipid that anchors the lipopolysaccharide to the outer membrane of the cell.</text>
</comment>
<name>A0A8J6NBA4_9BACT</name>
<dbReference type="CDD" id="cd03351">
    <property type="entry name" value="LbH_UDP-GlcNAc_AT"/>
    <property type="match status" value="1"/>
</dbReference>
<dbReference type="InterPro" id="IPR001451">
    <property type="entry name" value="Hexapep"/>
</dbReference>
<dbReference type="Gene3D" id="1.20.1180.10">
    <property type="entry name" value="Udp N-acetylglucosamine O-acyltransferase, C-terminal domain"/>
    <property type="match status" value="1"/>
</dbReference>
<protein>
    <recommendedName>
        <fullName evidence="6">Acyl-[acyl-carrier-protein]--UDP-N-acetylglucosamine O-acyltransferase</fullName>
        <shortName evidence="6">UDP-N-acetylglucosamine acyltransferase</shortName>
        <ecNumber evidence="6">2.3.1.129</ecNumber>
    </recommendedName>
</protein>
<gene>
    <name evidence="6 8" type="primary">lpxA</name>
    <name evidence="8" type="ORF">H8E41_03830</name>
</gene>
<dbReference type="AlphaFoldDB" id="A0A8J6NBA4"/>
<dbReference type="NCBIfam" id="TIGR01852">
    <property type="entry name" value="lipid_A_lpxA"/>
    <property type="match status" value="1"/>
</dbReference>
<dbReference type="Pfam" id="PF00132">
    <property type="entry name" value="Hexapep"/>
    <property type="match status" value="1"/>
</dbReference>
<comment type="subunit">
    <text evidence="6">Homotrimer.</text>
</comment>
<keyword evidence="6" id="KW-0677">Repeat</keyword>
<sequence length="266" mass="28792">MSIHPLAIVDPSAELDSTVSVGSYSIIEKGVRVDAGTEIGPHAVIGKLTTIGKGNRIGPFTTIGTPPQDITYADEDTLLSIGDHNIIREYCSIHRGTVKGRGETVIGNNNMLMAYCHVAHDCILKNNIVLVNNATLGGHVEVGDRAIIGGMTGIHQFSRIGEYAFVGGMSGISMDVPPYLIVAGIRNDMRVRSINRIGLKRAGFSGDEIRKLGRAYTIIFKTEGLLLQDALEQAESEITDSELVNNLIQFFKDASRNVVRLSKDDE</sequence>
<evidence type="ECO:0000256" key="3">
    <source>
        <dbReference type="ARBA" id="ARBA00022679"/>
    </source>
</evidence>
<evidence type="ECO:0000259" key="7">
    <source>
        <dbReference type="Pfam" id="PF13720"/>
    </source>
</evidence>
<dbReference type="GO" id="GO:0009245">
    <property type="term" value="P:lipid A biosynthetic process"/>
    <property type="evidence" value="ECO:0007669"/>
    <property type="project" value="UniProtKB-UniRule"/>
</dbReference>
<evidence type="ECO:0000256" key="2">
    <source>
        <dbReference type="ARBA" id="ARBA00022556"/>
    </source>
</evidence>
<dbReference type="PIRSF" id="PIRSF000456">
    <property type="entry name" value="UDP-GlcNAc_acltr"/>
    <property type="match status" value="1"/>
</dbReference>
<reference evidence="8 9" key="1">
    <citation type="submission" date="2020-08" db="EMBL/GenBank/DDBJ databases">
        <title>Bridging the membrane lipid divide: bacteria of the FCB group superphylum have the potential to synthesize archaeal ether lipids.</title>
        <authorList>
            <person name="Villanueva L."/>
            <person name="Von Meijenfeldt F.A.B."/>
            <person name="Westbye A.B."/>
            <person name="Yadav S."/>
            <person name="Hopmans E.C."/>
            <person name="Dutilh B.E."/>
            <person name="Sinninghe Damste J.S."/>
        </authorList>
    </citation>
    <scope>NUCLEOTIDE SEQUENCE [LARGE SCALE GENOMIC DNA]</scope>
    <source>
        <strain evidence="8">NIOZ-UU47</strain>
    </source>
</reference>
<evidence type="ECO:0000313" key="8">
    <source>
        <dbReference type="EMBL" id="MBC8317010.1"/>
    </source>
</evidence>
<proteinExistence type="inferred from homology"/>
<comment type="similarity">
    <text evidence="6">Belongs to the transferase hexapeptide repeat family. LpxA subfamily.</text>
</comment>
<dbReference type="EC" id="2.3.1.129" evidence="6"/>
<keyword evidence="6" id="KW-0963">Cytoplasm</keyword>
<dbReference type="Pfam" id="PF13720">
    <property type="entry name" value="Acetyltransf_11"/>
    <property type="match status" value="1"/>
</dbReference>
<dbReference type="SUPFAM" id="SSF51161">
    <property type="entry name" value="Trimeric LpxA-like enzymes"/>
    <property type="match status" value="1"/>
</dbReference>
<dbReference type="InterPro" id="IPR029098">
    <property type="entry name" value="Acetyltransf_C"/>
</dbReference>
<dbReference type="Gene3D" id="2.160.10.10">
    <property type="entry name" value="Hexapeptide repeat proteins"/>
    <property type="match status" value="1"/>
</dbReference>
<dbReference type="PANTHER" id="PTHR43480:SF1">
    <property type="entry name" value="ACYL-[ACYL-CARRIER-PROTEIN]--UDP-N-ACETYLGLUCOSAMINE O-ACYLTRANSFERASE, MITOCHONDRIAL-RELATED"/>
    <property type="match status" value="1"/>
</dbReference>
<accession>A0A8J6NBA4</accession>
<dbReference type="InterPro" id="IPR011004">
    <property type="entry name" value="Trimer_LpxA-like_sf"/>
</dbReference>
<comment type="catalytic activity">
    <reaction evidence="6">
        <text>a (3R)-hydroxyacyl-[ACP] + UDP-N-acetyl-alpha-D-glucosamine = a UDP-3-O-[(3R)-3-hydroxyacyl]-N-acetyl-alpha-D-glucosamine + holo-[ACP]</text>
        <dbReference type="Rhea" id="RHEA:67812"/>
        <dbReference type="Rhea" id="RHEA-COMP:9685"/>
        <dbReference type="Rhea" id="RHEA-COMP:9945"/>
        <dbReference type="ChEBI" id="CHEBI:57705"/>
        <dbReference type="ChEBI" id="CHEBI:64479"/>
        <dbReference type="ChEBI" id="CHEBI:78827"/>
        <dbReference type="ChEBI" id="CHEBI:173225"/>
        <dbReference type="EC" id="2.3.1.129"/>
    </reaction>
</comment>
<evidence type="ECO:0000256" key="4">
    <source>
        <dbReference type="ARBA" id="ARBA00023098"/>
    </source>
</evidence>
<evidence type="ECO:0000313" key="9">
    <source>
        <dbReference type="Proteomes" id="UP000614424"/>
    </source>
</evidence>
<evidence type="ECO:0000256" key="6">
    <source>
        <dbReference type="HAMAP-Rule" id="MF_00387"/>
    </source>
</evidence>
<dbReference type="GO" id="GO:0008780">
    <property type="term" value="F:acyl-[acyl-carrier-protein]-UDP-N-acetylglucosamine O-acyltransferase activity"/>
    <property type="evidence" value="ECO:0007669"/>
    <property type="project" value="UniProtKB-UniRule"/>
</dbReference>
<dbReference type="GO" id="GO:0005737">
    <property type="term" value="C:cytoplasm"/>
    <property type="evidence" value="ECO:0007669"/>
    <property type="project" value="UniProtKB-SubCell"/>
</dbReference>
<keyword evidence="3 6" id="KW-0808">Transferase</keyword>
<dbReference type="HAMAP" id="MF_00387">
    <property type="entry name" value="LpxA"/>
    <property type="match status" value="1"/>
</dbReference>
<dbReference type="NCBIfam" id="NF003657">
    <property type="entry name" value="PRK05289.1"/>
    <property type="match status" value="1"/>
</dbReference>
<evidence type="ECO:0000256" key="1">
    <source>
        <dbReference type="ARBA" id="ARBA00022516"/>
    </source>
</evidence>
<keyword evidence="4 6" id="KW-0443">Lipid metabolism</keyword>
<dbReference type="EMBL" id="JACNJZ010000065">
    <property type="protein sequence ID" value="MBC8317010.1"/>
    <property type="molecule type" value="Genomic_DNA"/>
</dbReference>
<comment type="subcellular location">
    <subcellularLocation>
        <location evidence="6">Cytoplasm</location>
    </subcellularLocation>
</comment>
<comment type="pathway">
    <text evidence="6">Glycolipid biosynthesis; lipid IV(A) biosynthesis; lipid IV(A) from (3R)-3-hydroxytetradecanoyl-[acyl-carrier-protein] and UDP-N-acetyl-alpha-D-glucosamine: step 1/6.</text>
</comment>